<dbReference type="Gene3D" id="3.30.70.1290">
    <property type="entry name" value="Transposase IS200-like"/>
    <property type="match status" value="1"/>
</dbReference>
<accession>A0A517MBS4</accession>
<reference evidence="2 3" key="1">
    <citation type="submission" date="2019-02" db="EMBL/GenBank/DDBJ databases">
        <title>Deep-cultivation of Planctomycetes and their phenomic and genomic characterization uncovers novel biology.</title>
        <authorList>
            <person name="Wiegand S."/>
            <person name="Jogler M."/>
            <person name="Boedeker C."/>
            <person name="Pinto D."/>
            <person name="Vollmers J."/>
            <person name="Rivas-Marin E."/>
            <person name="Kohn T."/>
            <person name="Peeters S.H."/>
            <person name="Heuer A."/>
            <person name="Rast P."/>
            <person name="Oberbeckmann S."/>
            <person name="Bunk B."/>
            <person name="Jeske O."/>
            <person name="Meyerdierks A."/>
            <person name="Storesund J.E."/>
            <person name="Kallscheuer N."/>
            <person name="Luecker S."/>
            <person name="Lage O.M."/>
            <person name="Pohl T."/>
            <person name="Merkel B.J."/>
            <person name="Hornburger P."/>
            <person name="Mueller R.-W."/>
            <person name="Bruemmer F."/>
            <person name="Labrenz M."/>
            <person name="Spormann A.M."/>
            <person name="Op den Camp H."/>
            <person name="Overmann J."/>
            <person name="Amann R."/>
            <person name="Jetten M.S.M."/>
            <person name="Mascher T."/>
            <person name="Medema M.H."/>
            <person name="Devos D.P."/>
            <person name="Kaster A.-K."/>
            <person name="Ovreas L."/>
            <person name="Rohde M."/>
            <person name="Galperin M.Y."/>
            <person name="Jogler C."/>
        </authorList>
    </citation>
    <scope>NUCLEOTIDE SEQUENCE [LARGE SCALE GENOMIC DNA]</scope>
    <source>
        <strain evidence="2 3">FF011L</strain>
    </source>
</reference>
<gene>
    <name evidence="2" type="ORF">FF011L_10910</name>
</gene>
<proteinExistence type="predicted"/>
<protein>
    <recommendedName>
        <fullName evidence="1">Transposase IS200-like domain-containing protein</fullName>
    </recommendedName>
</protein>
<dbReference type="PANTHER" id="PTHR34322:SF2">
    <property type="entry name" value="TRANSPOSASE IS200-LIKE DOMAIN-CONTAINING PROTEIN"/>
    <property type="match status" value="1"/>
</dbReference>
<dbReference type="InterPro" id="IPR002686">
    <property type="entry name" value="Transposase_17"/>
</dbReference>
<organism evidence="2 3">
    <name type="scientific">Roseimaritima multifibrata</name>
    <dbReference type="NCBI Taxonomy" id="1930274"/>
    <lineage>
        <taxon>Bacteria</taxon>
        <taxon>Pseudomonadati</taxon>
        <taxon>Planctomycetota</taxon>
        <taxon>Planctomycetia</taxon>
        <taxon>Pirellulales</taxon>
        <taxon>Pirellulaceae</taxon>
        <taxon>Roseimaritima</taxon>
    </lineage>
</organism>
<keyword evidence="3" id="KW-1185">Reference proteome</keyword>
<name>A0A517MBS4_9BACT</name>
<evidence type="ECO:0000259" key="1">
    <source>
        <dbReference type="SMART" id="SM01321"/>
    </source>
</evidence>
<dbReference type="GO" id="GO:0004803">
    <property type="term" value="F:transposase activity"/>
    <property type="evidence" value="ECO:0007669"/>
    <property type="project" value="InterPro"/>
</dbReference>
<dbReference type="GO" id="GO:0003677">
    <property type="term" value="F:DNA binding"/>
    <property type="evidence" value="ECO:0007669"/>
    <property type="project" value="InterPro"/>
</dbReference>
<evidence type="ECO:0000313" key="3">
    <source>
        <dbReference type="Proteomes" id="UP000320672"/>
    </source>
</evidence>
<sequence length="364" mass="41728">MCRLGRYEVFAEKEVGVYHVYNRTVRGGFLHGVDPDSGVDHTPRRDRFRDRMKFLSKFLYVDVLSFAIMSNHWHCVFRNRPDLVEKLTDREVAVRWLSVLSRKRVPKKHRGKIQESEIAQIVNDPKRVAELRSRLSSISWFVRLMCQTIARECNIEDDCTGRFFEERFKLKRLLDEADVLACMSYVDLNPIRAGLTDSLEGYLEVSIGERLRTLDDGQIDSSSWLAPLELASEVDGEKVRVVGTKQAEPLSANKKQEARRGCLPMRLEAYTSLLWHLALEARPELQALESLTKQKLQTPICLRGEEISIAEFSERNLDLDRRCKTGLGKHTCRVIRERIAAQEAARQKSAGVGLSPRTIVSSQI</sequence>
<dbReference type="KEGG" id="rml:FF011L_10910"/>
<dbReference type="Proteomes" id="UP000320672">
    <property type="component" value="Chromosome"/>
</dbReference>
<dbReference type="GO" id="GO:0006313">
    <property type="term" value="P:DNA transposition"/>
    <property type="evidence" value="ECO:0007669"/>
    <property type="project" value="InterPro"/>
</dbReference>
<dbReference type="RefSeq" id="WP_145350620.1">
    <property type="nucleotide sequence ID" value="NZ_CP036262.1"/>
</dbReference>
<dbReference type="InterPro" id="IPR036515">
    <property type="entry name" value="Transposase_17_sf"/>
</dbReference>
<dbReference type="EMBL" id="CP036262">
    <property type="protein sequence ID" value="QDS92349.1"/>
    <property type="molecule type" value="Genomic_DNA"/>
</dbReference>
<dbReference type="PANTHER" id="PTHR34322">
    <property type="entry name" value="TRANSPOSASE, Y1_TNP DOMAIN-CONTAINING"/>
    <property type="match status" value="1"/>
</dbReference>
<dbReference type="SUPFAM" id="SSF143422">
    <property type="entry name" value="Transposase IS200-like"/>
    <property type="match status" value="1"/>
</dbReference>
<dbReference type="SMART" id="SM01321">
    <property type="entry name" value="Y1_Tnp"/>
    <property type="match status" value="1"/>
</dbReference>
<evidence type="ECO:0000313" key="2">
    <source>
        <dbReference type="EMBL" id="QDS92349.1"/>
    </source>
</evidence>
<dbReference type="AlphaFoldDB" id="A0A517MBS4"/>
<feature type="domain" description="Transposase IS200-like" evidence="1">
    <location>
        <begin position="13"/>
        <end position="189"/>
    </location>
</feature>
<dbReference type="OrthoDB" id="256344at2"/>